<name>A0ABV4D7Z8_9LACT</name>
<dbReference type="Pfam" id="PF00005">
    <property type="entry name" value="ABC_tran"/>
    <property type="match status" value="1"/>
</dbReference>
<comment type="subunit">
    <text evidence="8">The complex is probably composed of two ATP-binding proteins, two transmembrane proteins and a solute-binding protein.</text>
</comment>
<keyword evidence="5 8" id="KW-0067">ATP-binding</keyword>
<keyword evidence="4 8" id="KW-0547">Nucleotide-binding</keyword>
<dbReference type="InterPro" id="IPR046342">
    <property type="entry name" value="CBS_dom_sf"/>
</dbReference>
<dbReference type="InterPro" id="IPR027417">
    <property type="entry name" value="P-loop_NTPase"/>
</dbReference>
<keyword evidence="3" id="KW-0677">Repeat</keyword>
<evidence type="ECO:0000256" key="1">
    <source>
        <dbReference type="ARBA" id="ARBA00005417"/>
    </source>
</evidence>
<evidence type="ECO:0000256" key="2">
    <source>
        <dbReference type="ARBA" id="ARBA00022448"/>
    </source>
</evidence>
<dbReference type="EMBL" id="JBCLSQ010000010">
    <property type="protein sequence ID" value="MEY8537873.1"/>
    <property type="molecule type" value="Genomic_DNA"/>
</dbReference>
<dbReference type="CDD" id="cd02205">
    <property type="entry name" value="CBS_pair_SF"/>
    <property type="match status" value="1"/>
</dbReference>
<evidence type="ECO:0000256" key="6">
    <source>
        <dbReference type="ARBA" id="ARBA00023122"/>
    </source>
</evidence>
<dbReference type="Proteomes" id="UP001565242">
    <property type="component" value="Unassembled WGS sequence"/>
</dbReference>
<dbReference type="InterPro" id="IPR017871">
    <property type="entry name" value="ABC_transporter-like_CS"/>
</dbReference>
<comment type="catalytic activity">
    <reaction evidence="8">
        <text>a quaternary ammonium(out) + ATP + H2O = a quaternary ammonium(in) + ADP + phosphate + H(+)</text>
        <dbReference type="Rhea" id="RHEA:11036"/>
        <dbReference type="ChEBI" id="CHEBI:15377"/>
        <dbReference type="ChEBI" id="CHEBI:15378"/>
        <dbReference type="ChEBI" id="CHEBI:30616"/>
        <dbReference type="ChEBI" id="CHEBI:35267"/>
        <dbReference type="ChEBI" id="CHEBI:43474"/>
        <dbReference type="ChEBI" id="CHEBI:456216"/>
    </reaction>
</comment>
<keyword evidence="12" id="KW-1185">Reference proteome</keyword>
<comment type="subcellular location">
    <subcellularLocation>
        <location evidence="8">Cell inner membrane</location>
        <topology evidence="8">Peripheral membrane protein</topology>
    </subcellularLocation>
</comment>
<feature type="domain" description="CBS" evidence="10">
    <location>
        <begin position="252"/>
        <end position="309"/>
    </location>
</feature>
<evidence type="ECO:0000256" key="5">
    <source>
        <dbReference type="ARBA" id="ARBA00022840"/>
    </source>
</evidence>
<feature type="domain" description="ABC transporter" evidence="9">
    <location>
        <begin position="2"/>
        <end position="235"/>
    </location>
</feature>
<dbReference type="SMART" id="SM00382">
    <property type="entry name" value="AAA"/>
    <property type="match status" value="1"/>
</dbReference>
<reference evidence="11 12" key="1">
    <citation type="submission" date="2024-03" db="EMBL/GenBank/DDBJ databases">
        <title>Mouse gut bacterial collection (mGBC) of GemPharmatech.</title>
        <authorList>
            <person name="He Y."/>
            <person name="Dong L."/>
            <person name="Wu D."/>
            <person name="Gao X."/>
            <person name="Lin Z."/>
        </authorList>
    </citation>
    <scope>NUCLEOTIDE SEQUENCE [LARGE SCALE GENOMIC DNA]</scope>
    <source>
        <strain evidence="11 12">20-218</strain>
    </source>
</reference>
<feature type="domain" description="CBS" evidence="10">
    <location>
        <begin position="312"/>
        <end position="367"/>
    </location>
</feature>
<sequence>MIRFENVNKIYGENHVLKDISLEINTGELVCVIGASGSGKTTMTRMINRMNEPTSGTIRIKGEDIQQLNEVQLRRKIGYVIQNIGLFPHMTIRENIMLVPKLLKWTSEQKKGIAERLIAKVDLPVDYLERKPDSLSGGQQQRIGVIRALAASQSIILMDEPFGALDPITRKSLQDLVKKLHREMQKTIVLVTHDMDEALMLADRIIVMKQGEIIQFDTPVNILENPANEFVKSLFSSSQKTEISALFAEEIMDDGVLSVTMNSAVSEALSLMAEHKRRTVAVIDDKNIFKGKISRDFLELFSPSERIDEALLDKENIYVTVDTLFRELIKYFRDERVQELFVVDKERHLRGLISRQVFLDVLYNQFN</sequence>
<accession>A0ABV4D7Z8</accession>
<keyword evidence="2 8" id="KW-0813">Transport</keyword>
<evidence type="ECO:0000259" key="10">
    <source>
        <dbReference type="PROSITE" id="PS51371"/>
    </source>
</evidence>
<comment type="caution">
    <text evidence="11">The sequence shown here is derived from an EMBL/GenBank/DDBJ whole genome shotgun (WGS) entry which is preliminary data.</text>
</comment>
<protein>
    <recommendedName>
        <fullName evidence="8">Quaternary amine transport ATP-binding protein</fullName>
        <ecNumber evidence="8">7.6.2.9</ecNumber>
    </recommendedName>
</protein>
<keyword evidence="8" id="KW-1003">Cell membrane</keyword>
<dbReference type="InterPro" id="IPR003439">
    <property type="entry name" value="ABC_transporter-like_ATP-bd"/>
</dbReference>
<organism evidence="11 12">
    <name type="scientific">Lactococcus muris</name>
    <dbReference type="NCBI Taxonomy" id="2941330"/>
    <lineage>
        <taxon>Bacteria</taxon>
        <taxon>Bacillati</taxon>
        <taxon>Bacillota</taxon>
        <taxon>Bacilli</taxon>
        <taxon>Lactobacillales</taxon>
        <taxon>Streptococcaceae</taxon>
        <taxon>Lactococcus</taxon>
    </lineage>
</organism>
<dbReference type="SUPFAM" id="SSF54631">
    <property type="entry name" value="CBS-domain pair"/>
    <property type="match status" value="1"/>
</dbReference>
<dbReference type="PROSITE" id="PS50893">
    <property type="entry name" value="ABC_TRANSPORTER_2"/>
    <property type="match status" value="1"/>
</dbReference>
<dbReference type="EC" id="7.6.2.9" evidence="8"/>
<dbReference type="PANTHER" id="PTHR43117">
    <property type="entry name" value="OSMOPROTECTANT IMPORT ATP-BINDING PROTEIN OSMV"/>
    <property type="match status" value="1"/>
</dbReference>
<evidence type="ECO:0000313" key="11">
    <source>
        <dbReference type="EMBL" id="MEY8537873.1"/>
    </source>
</evidence>
<dbReference type="Gene3D" id="3.40.50.300">
    <property type="entry name" value="P-loop containing nucleotide triphosphate hydrolases"/>
    <property type="match status" value="1"/>
</dbReference>
<proteinExistence type="inferred from homology"/>
<dbReference type="InterPro" id="IPR003593">
    <property type="entry name" value="AAA+_ATPase"/>
</dbReference>
<keyword evidence="8" id="KW-0472">Membrane</keyword>
<dbReference type="PROSITE" id="PS51371">
    <property type="entry name" value="CBS"/>
    <property type="match status" value="2"/>
</dbReference>
<dbReference type="GO" id="GO:0005524">
    <property type="term" value="F:ATP binding"/>
    <property type="evidence" value="ECO:0007669"/>
    <property type="project" value="UniProtKB-KW"/>
</dbReference>
<dbReference type="Gene3D" id="3.10.580.10">
    <property type="entry name" value="CBS-domain"/>
    <property type="match status" value="1"/>
</dbReference>
<comment type="similarity">
    <text evidence="1 8">Belongs to the ABC transporter superfamily.</text>
</comment>
<evidence type="ECO:0000256" key="7">
    <source>
        <dbReference type="PROSITE-ProRule" id="PRU00703"/>
    </source>
</evidence>
<gene>
    <name evidence="11" type="ORF">AALM99_05385</name>
</gene>
<evidence type="ECO:0000256" key="8">
    <source>
        <dbReference type="RuleBase" id="RU369116"/>
    </source>
</evidence>
<evidence type="ECO:0000256" key="4">
    <source>
        <dbReference type="ARBA" id="ARBA00022741"/>
    </source>
</evidence>
<evidence type="ECO:0000259" key="9">
    <source>
        <dbReference type="PROSITE" id="PS50893"/>
    </source>
</evidence>
<dbReference type="SMART" id="SM00116">
    <property type="entry name" value="CBS"/>
    <property type="match status" value="2"/>
</dbReference>
<evidence type="ECO:0000256" key="3">
    <source>
        <dbReference type="ARBA" id="ARBA00022737"/>
    </source>
</evidence>
<dbReference type="InterPro" id="IPR005892">
    <property type="entry name" value="Gly-betaine_transp_ATP-bd"/>
</dbReference>
<dbReference type="NCBIfam" id="TIGR01186">
    <property type="entry name" value="proV"/>
    <property type="match status" value="1"/>
</dbReference>
<dbReference type="PANTHER" id="PTHR43117:SF4">
    <property type="entry name" value="OSMOPROTECTANT IMPORT ATP-BINDING PROTEIN OSMV"/>
    <property type="match status" value="1"/>
</dbReference>
<evidence type="ECO:0000313" key="12">
    <source>
        <dbReference type="Proteomes" id="UP001565242"/>
    </source>
</evidence>
<dbReference type="RefSeq" id="WP_369918120.1">
    <property type="nucleotide sequence ID" value="NZ_JBCLSQ010000010.1"/>
</dbReference>
<dbReference type="Pfam" id="PF00571">
    <property type="entry name" value="CBS"/>
    <property type="match status" value="2"/>
</dbReference>
<dbReference type="PROSITE" id="PS00211">
    <property type="entry name" value="ABC_TRANSPORTER_1"/>
    <property type="match status" value="1"/>
</dbReference>
<keyword evidence="6 7" id="KW-0129">CBS domain</keyword>
<keyword evidence="8" id="KW-0997">Cell inner membrane</keyword>
<dbReference type="SUPFAM" id="SSF52540">
    <property type="entry name" value="P-loop containing nucleoside triphosphate hydrolases"/>
    <property type="match status" value="1"/>
</dbReference>
<dbReference type="InterPro" id="IPR000644">
    <property type="entry name" value="CBS_dom"/>
</dbReference>